<keyword evidence="2" id="KW-0805">Transcription regulation</keyword>
<keyword evidence="1" id="KW-0678">Repressor</keyword>
<evidence type="ECO:0000256" key="3">
    <source>
        <dbReference type="ARBA" id="ARBA00023125"/>
    </source>
</evidence>
<organism evidence="7 8">
    <name type="scientific">Microbulbifer variabilis</name>
    <dbReference type="NCBI Taxonomy" id="266805"/>
    <lineage>
        <taxon>Bacteria</taxon>
        <taxon>Pseudomonadati</taxon>
        <taxon>Pseudomonadota</taxon>
        <taxon>Gammaproteobacteria</taxon>
        <taxon>Cellvibrionales</taxon>
        <taxon>Microbulbiferaceae</taxon>
        <taxon>Microbulbifer</taxon>
    </lineage>
</organism>
<name>A0ABY4VGU1_9GAMM</name>
<accession>A0ABY4VGU1</accession>
<dbReference type="InterPro" id="IPR013572">
    <property type="entry name" value="Tscrpt_reg_MAATS_C"/>
</dbReference>
<evidence type="ECO:0000259" key="6">
    <source>
        <dbReference type="PROSITE" id="PS50977"/>
    </source>
</evidence>
<protein>
    <submittedName>
        <fullName evidence="7">TetR family transcriptional regulator</fullName>
    </submittedName>
</protein>
<dbReference type="PANTHER" id="PTHR30055">
    <property type="entry name" value="HTH-TYPE TRANSCRIPTIONAL REGULATOR RUTR"/>
    <property type="match status" value="1"/>
</dbReference>
<proteinExistence type="predicted"/>
<feature type="domain" description="HTH tetR-type" evidence="6">
    <location>
        <begin position="10"/>
        <end position="70"/>
    </location>
</feature>
<reference evidence="7" key="1">
    <citation type="submission" date="2022-02" db="EMBL/GenBank/DDBJ databases">
        <title>Coral-associated bacteria.</title>
        <authorList>
            <person name="Tang K."/>
            <person name="Wang X."/>
        </authorList>
    </citation>
    <scope>NUCLEOTIDE SEQUENCE</scope>
    <source>
        <strain evidence="7">SCSIO 43006</strain>
    </source>
</reference>
<keyword evidence="4" id="KW-0804">Transcription</keyword>
<dbReference type="SUPFAM" id="SSF46689">
    <property type="entry name" value="Homeodomain-like"/>
    <property type="match status" value="1"/>
</dbReference>
<evidence type="ECO:0000313" key="8">
    <source>
        <dbReference type="Proteomes" id="UP001055658"/>
    </source>
</evidence>
<dbReference type="PRINTS" id="PR00455">
    <property type="entry name" value="HTHTETR"/>
</dbReference>
<gene>
    <name evidence="7" type="ORF">MJO52_10460</name>
</gene>
<dbReference type="SUPFAM" id="SSF48498">
    <property type="entry name" value="Tetracyclin repressor-like, C-terminal domain"/>
    <property type="match status" value="1"/>
</dbReference>
<dbReference type="InterPro" id="IPR009057">
    <property type="entry name" value="Homeodomain-like_sf"/>
</dbReference>
<evidence type="ECO:0000256" key="5">
    <source>
        <dbReference type="PROSITE-ProRule" id="PRU00335"/>
    </source>
</evidence>
<sequence>MAKYREEQILNTRERILDAAIRVFHESGVTHASLTAVAELAGVTRDSLHSHFRDRVGLLNALTERMRLPGEDLCAAAGDDELKRDPLGTLRTRWIWLFDEIACNDEWQRLLEIIFLPCDPISEVCESTHRIKQGRTERLERMGELLEIALSVGQLPADLDLKLAQQMLHGGLFGVLEDWLLSPRFVDLGDLGEHYFDALLDMIRFSPELRLNRQQARTLH</sequence>
<dbReference type="EMBL" id="CP092418">
    <property type="protein sequence ID" value="USD23538.1"/>
    <property type="molecule type" value="Genomic_DNA"/>
</dbReference>
<dbReference type="Proteomes" id="UP001055658">
    <property type="component" value="Chromosome"/>
</dbReference>
<evidence type="ECO:0000256" key="4">
    <source>
        <dbReference type="ARBA" id="ARBA00023163"/>
    </source>
</evidence>
<feature type="DNA-binding region" description="H-T-H motif" evidence="5">
    <location>
        <begin position="33"/>
        <end position="52"/>
    </location>
</feature>
<dbReference type="Gene3D" id="1.10.357.10">
    <property type="entry name" value="Tetracycline Repressor, domain 2"/>
    <property type="match status" value="1"/>
</dbReference>
<dbReference type="InterPro" id="IPR050109">
    <property type="entry name" value="HTH-type_TetR-like_transc_reg"/>
</dbReference>
<dbReference type="PANTHER" id="PTHR30055:SF240">
    <property type="entry name" value="HTH-TYPE TRANSCRIPTIONAL REGULATOR ACRR"/>
    <property type="match status" value="1"/>
</dbReference>
<evidence type="ECO:0000256" key="1">
    <source>
        <dbReference type="ARBA" id="ARBA00022491"/>
    </source>
</evidence>
<evidence type="ECO:0000256" key="2">
    <source>
        <dbReference type="ARBA" id="ARBA00023015"/>
    </source>
</evidence>
<dbReference type="InterPro" id="IPR036271">
    <property type="entry name" value="Tet_transcr_reg_TetR-rel_C_sf"/>
</dbReference>
<dbReference type="Pfam" id="PF00440">
    <property type="entry name" value="TetR_N"/>
    <property type="match status" value="1"/>
</dbReference>
<dbReference type="RefSeq" id="WP_252085883.1">
    <property type="nucleotide sequence ID" value="NZ_CP092418.1"/>
</dbReference>
<dbReference type="PROSITE" id="PS50977">
    <property type="entry name" value="HTH_TETR_2"/>
    <property type="match status" value="1"/>
</dbReference>
<keyword evidence="3 5" id="KW-0238">DNA-binding</keyword>
<evidence type="ECO:0000313" key="7">
    <source>
        <dbReference type="EMBL" id="USD23538.1"/>
    </source>
</evidence>
<dbReference type="Pfam" id="PF08361">
    <property type="entry name" value="TetR_C_2"/>
    <property type="match status" value="1"/>
</dbReference>
<dbReference type="InterPro" id="IPR001647">
    <property type="entry name" value="HTH_TetR"/>
</dbReference>
<keyword evidence="8" id="KW-1185">Reference proteome</keyword>